<evidence type="ECO:0000313" key="2">
    <source>
        <dbReference type="Proteomes" id="UP000603200"/>
    </source>
</evidence>
<keyword evidence="2" id="KW-1185">Reference proteome</keyword>
<protein>
    <submittedName>
        <fullName evidence="1">Uncharacterized protein</fullName>
    </submittedName>
</protein>
<gene>
    <name evidence="1" type="ORF">Ahu01nite_071470</name>
</gene>
<organism evidence="1 2">
    <name type="scientific">Winogradskya humida</name>
    <dbReference type="NCBI Taxonomy" id="113566"/>
    <lineage>
        <taxon>Bacteria</taxon>
        <taxon>Bacillati</taxon>
        <taxon>Actinomycetota</taxon>
        <taxon>Actinomycetes</taxon>
        <taxon>Micromonosporales</taxon>
        <taxon>Micromonosporaceae</taxon>
        <taxon>Winogradskya</taxon>
    </lineage>
</organism>
<dbReference type="Proteomes" id="UP000603200">
    <property type="component" value="Unassembled WGS sequence"/>
</dbReference>
<evidence type="ECO:0000313" key="1">
    <source>
        <dbReference type="EMBL" id="GIE24045.1"/>
    </source>
</evidence>
<name>A0ABQ3ZZI2_9ACTN</name>
<accession>A0ABQ3ZZI2</accession>
<dbReference type="RefSeq" id="WP_203841079.1">
    <property type="nucleotide sequence ID" value="NZ_BAAATV010000003.1"/>
</dbReference>
<proteinExistence type="predicted"/>
<dbReference type="EMBL" id="BOMN01000101">
    <property type="protein sequence ID" value="GIE24045.1"/>
    <property type="molecule type" value="Genomic_DNA"/>
</dbReference>
<comment type="caution">
    <text evidence="1">The sequence shown here is derived from an EMBL/GenBank/DDBJ whole genome shotgun (WGS) entry which is preliminary data.</text>
</comment>
<reference evidence="1 2" key="1">
    <citation type="submission" date="2021-01" db="EMBL/GenBank/DDBJ databases">
        <title>Whole genome shotgun sequence of Actinoplanes humidus NBRC 14915.</title>
        <authorList>
            <person name="Komaki H."/>
            <person name="Tamura T."/>
        </authorList>
    </citation>
    <scope>NUCLEOTIDE SEQUENCE [LARGE SCALE GENOMIC DNA]</scope>
    <source>
        <strain evidence="1 2">NBRC 14915</strain>
    </source>
</reference>
<sequence length="73" mass="7680">MRVGVSAHAADAAAAARDFLDRLHRGALTTDVVCGPHAAVNLLAAAAIWARLPIAERELREDVLKLKPVRSGG</sequence>